<dbReference type="InterPro" id="IPR051532">
    <property type="entry name" value="Ester_Hydrolysis_Enzymes"/>
</dbReference>
<feature type="chain" id="PRO_5042546575" evidence="1">
    <location>
        <begin position="23"/>
        <end position="230"/>
    </location>
</feature>
<feature type="signal peptide" evidence="1">
    <location>
        <begin position="1"/>
        <end position="22"/>
    </location>
</feature>
<dbReference type="InterPro" id="IPR036514">
    <property type="entry name" value="SGNH_hydro_sf"/>
</dbReference>
<evidence type="ECO:0000313" key="3">
    <source>
        <dbReference type="EMBL" id="WEK18056.1"/>
    </source>
</evidence>
<reference evidence="3" key="1">
    <citation type="submission" date="2023-03" db="EMBL/GenBank/DDBJ databases">
        <title>Andean soil-derived lignocellulolytic bacterial consortium as a source of novel taxa and putative plastic-active enzymes.</title>
        <authorList>
            <person name="Diaz-Garcia L."/>
            <person name="Chuvochina M."/>
            <person name="Feuerriegel G."/>
            <person name="Bunk B."/>
            <person name="Sproer C."/>
            <person name="Streit W.R."/>
            <person name="Rodriguez L.M."/>
            <person name="Overmann J."/>
            <person name="Jimenez D.J."/>
        </authorList>
    </citation>
    <scope>NUCLEOTIDE SEQUENCE</scope>
    <source>
        <strain evidence="3">MAG 3858</strain>
    </source>
</reference>
<protein>
    <submittedName>
        <fullName evidence="3">GDSL-type esterase/lipase family protein</fullName>
    </submittedName>
</protein>
<dbReference type="PANTHER" id="PTHR30383:SF5">
    <property type="entry name" value="SGNH HYDROLASE-TYPE ESTERASE DOMAIN-CONTAINING PROTEIN"/>
    <property type="match status" value="1"/>
</dbReference>
<gene>
    <name evidence="3" type="ORF">P0Y49_14770</name>
</gene>
<keyword evidence="1" id="KW-0732">Signal</keyword>
<evidence type="ECO:0000259" key="2">
    <source>
        <dbReference type="Pfam" id="PF13472"/>
    </source>
</evidence>
<evidence type="ECO:0000313" key="4">
    <source>
        <dbReference type="Proteomes" id="UP001214530"/>
    </source>
</evidence>
<dbReference type="InterPro" id="IPR013830">
    <property type="entry name" value="SGNH_hydro"/>
</dbReference>
<name>A0AAJ5W6D3_9SPHI</name>
<dbReference type="SUPFAM" id="SSF52266">
    <property type="entry name" value="SGNH hydrolase"/>
    <property type="match status" value="1"/>
</dbReference>
<dbReference type="GO" id="GO:0004622">
    <property type="term" value="F:phosphatidylcholine lysophospholipase activity"/>
    <property type="evidence" value="ECO:0007669"/>
    <property type="project" value="TreeGrafter"/>
</dbReference>
<dbReference type="Proteomes" id="UP001214530">
    <property type="component" value="Chromosome"/>
</dbReference>
<accession>A0AAJ5W6D3</accession>
<dbReference type="Pfam" id="PF13472">
    <property type="entry name" value="Lipase_GDSL_2"/>
    <property type="match status" value="1"/>
</dbReference>
<dbReference type="Gene3D" id="3.40.50.1110">
    <property type="entry name" value="SGNH hydrolase"/>
    <property type="match status" value="1"/>
</dbReference>
<organism evidence="3 4">
    <name type="scientific">Candidatus Pedobacter colombiensis</name>
    <dbReference type="NCBI Taxonomy" id="3121371"/>
    <lineage>
        <taxon>Bacteria</taxon>
        <taxon>Pseudomonadati</taxon>
        <taxon>Bacteroidota</taxon>
        <taxon>Sphingobacteriia</taxon>
        <taxon>Sphingobacteriales</taxon>
        <taxon>Sphingobacteriaceae</taxon>
        <taxon>Pedobacter</taxon>
    </lineage>
</organism>
<evidence type="ECO:0000256" key="1">
    <source>
        <dbReference type="SAM" id="SignalP"/>
    </source>
</evidence>
<dbReference type="PANTHER" id="PTHR30383">
    <property type="entry name" value="THIOESTERASE 1/PROTEASE 1/LYSOPHOSPHOLIPASE L1"/>
    <property type="match status" value="1"/>
</dbReference>
<dbReference type="AlphaFoldDB" id="A0AAJ5W6D3"/>
<proteinExistence type="predicted"/>
<dbReference type="EMBL" id="CP119313">
    <property type="protein sequence ID" value="WEK18056.1"/>
    <property type="molecule type" value="Genomic_DNA"/>
</dbReference>
<sequence length="230" mass="26550">MKRTKIFIATCGLLGITMVANAQKEVKIDSNYANSYYLQRMEYFKKMPHVKNEIVFLGNSITERGEWQEILSNSRYPIVNRGIGGDNSFGILARMDEILTAKPKAIFLMDGINDLFRKLPYEVSIYNYKRIIRMIKAKSPKTRIYIESALPINEEMTTADYTKGRNVMVPVLNAKIKQLAEEEKITYINIVPLFQDDKGNLKKEMTIDGVHLKASAYIDWVAYLKELKYL</sequence>
<feature type="domain" description="SGNH hydrolase-type esterase" evidence="2">
    <location>
        <begin position="56"/>
        <end position="217"/>
    </location>
</feature>